<dbReference type="Gene3D" id="1.25.40.20">
    <property type="entry name" value="Ankyrin repeat-containing domain"/>
    <property type="match status" value="1"/>
</dbReference>
<evidence type="ECO:0000313" key="3">
    <source>
        <dbReference type="Proteomes" id="UP000194435"/>
    </source>
</evidence>
<dbReference type="Pfam" id="PF00023">
    <property type="entry name" value="Ank"/>
    <property type="match status" value="1"/>
</dbReference>
<dbReference type="Proteomes" id="UP000194435">
    <property type="component" value="Unassembled WGS sequence"/>
</dbReference>
<protein>
    <submittedName>
        <fullName evidence="2">Ankyrin repeat protein</fullName>
    </submittedName>
</protein>
<comment type="caution">
    <text evidence="2">The sequence shown here is derived from an EMBL/GenBank/DDBJ whole genome shotgun (WGS) entry which is preliminary data.</text>
</comment>
<reference evidence="2 3" key="1">
    <citation type="submission" date="2017-04" db="EMBL/GenBank/DDBJ databases">
        <authorList>
            <person name="Criscuolo A."/>
        </authorList>
    </citation>
    <scope>NUCLEOTIDE SEQUENCE [LARGE SCALE GENOMIC DNA]</scope>
    <source>
        <strain evidence="2">16-00221</strain>
    </source>
</reference>
<gene>
    <name evidence="2" type="ORF">BACERE00221_05487</name>
</gene>
<feature type="repeat" description="ANK" evidence="1">
    <location>
        <begin position="6"/>
        <end position="35"/>
    </location>
</feature>
<name>A0A9X8XBN2_9BACI</name>
<evidence type="ECO:0000256" key="1">
    <source>
        <dbReference type="PROSITE-ProRule" id="PRU00023"/>
    </source>
</evidence>
<keyword evidence="1" id="KW-0040">ANK repeat</keyword>
<dbReference type="InterPro" id="IPR002110">
    <property type="entry name" value="Ankyrin_rpt"/>
</dbReference>
<evidence type="ECO:0000313" key="2">
    <source>
        <dbReference type="EMBL" id="SME53134.1"/>
    </source>
</evidence>
<dbReference type="SUPFAM" id="SSF48403">
    <property type="entry name" value="Ankyrin repeat"/>
    <property type="match status" value="1"/>
</dbReference>
<dbReference type="AlphaFoldDB" id="A0A9X8XBN2"/>
<dbReference type="InterPro" id="IPR036770">
    <property type="entry name" value="Ankyrin_rpt-contain_sf"/>
</dbReference>
<dbReference type="PROSITE" id="PS50088">
    <property type="entry name" value="ANK_REPEAT"/>
    <property type="match status" value="1"/>
</dbReference>
<accession>A0A9X8XBN2</accession>
<proteinExistence type="predicted"/>
<dbReference type="EMBL" id="FWZC01000124">
    <property type="protein sequence ID" value="SME53134.1"/>
    <property type="molecule type" value="Genomic_DNA"/>
</dbReference>
<dbReference type="PROSITE" id="PS50297">
    <property type="entry name" value="ANK_REP_REGION"/>
    <property type="match status" value="1"/>
</dbReference>
<organism evidence="2 3">
    <name type="scientific">Bacillus paranthracis</name>
    <dbReference type="NCBI Taxonomy" id="2026186"/>
    <lineage>
        <taxon>Bacteria</taxon>
        <taxon>Bacillati</taxon>
        <taxon>Bacillota</taxon>
        <taxon>Bacilli</taxon>
        <taxon>Bacillales</taxon>
        <taxon>Bacillaceae</taxon>
        <taxon>Bacillus</taxon>
        <taxon>Bacillus cereus group</taxon>
    </lineage>
</organism>
<sequence length="35" mass="3955">MTPFGTWLHVAAKKGHIEIVQHLINKGIDMNARNI</sequence>